<evidence type="ECO:0000259" key="5">
    <source>
        <dbReference type="PROSITE" id="PS50977"/>
    </source>
</evidence>
<keyword evidence="3" id="KW-0804">Transcription</keyword>
<dbReference type="RefSeq" id="WP_130344262.1">
    <property type="nucleotide sequence ID" value="NZ_SGWQ01000003.1"/>
</dbReference>
<keyword evidence="7" id="KW-1185">Reference proteome</keyword>
<dbReference type="EMBL" id="SGWQ01000003">
    <property type="protein sequence ID" value="RZS41337.1"/>
    <property type="molecule type" value="Genomic_DNA"/>
</dbReference>
<dbReference type="PANTHER" id="PTHR30055">
    <property type="entry name" value="HTH-TYPE TRANSCRIPTIONAL REGULATOR RUTR"/>
    <property type="match status" value="1"/>
</dbReference>
<dbReference type="SUPFAM" id="SSF46689">
    <property type="entry name" value="Homeodomain-like"/>
    <property type="match status" value="1"/>
</dbReference>
<dbReference type="Proteomes" id="UP000294257">
    <property type="component" value="Unassembled WGS sequence"/>
</dbReference>
<keyword evidence="1" id="KW-0805">Transcription regulation</keyword>
<dbReference type="PROSITE" id="PS50977">
    <property type="entry name" value="HTH_TETR_2"/>
    <property type="match status" value="1"/>
</dbReference>
<dbReference type="GO" id="GO:0003700">
    <property type="term" value="F:DNA-binding transcription factor activity"/>
    <property type="evidence" value="ECO:0007669"/>
    <property type="project" value="TreeGrafter"/>
</dbReference>
<dbReference type="InterPro" id="IPR009057">
    <property type="entry name" value="Homeodomain-like_sf"/>
</dbReference>
<dbReference type="InterPro" id="IPR041347">
    <property type="entry name" value="MftR_C"/>
</dbReference>
<dbReference type="InterPro" id="IPR001647">
    <property type="entry name" value="HTH_TetR"/>
</dbReference>
<accession>A0A4Q7KX92</accession>
<sequence length="200" mass="22154">MTSSPSDHVGLRERKKAKTRAALREHAMRLFEEQGYAATTVEQIAEAAEVSPSTFFRYFPTKEEVVLADDVDPIAFAAFQAQPAELSPLQALRATITDVFGAMSEDVWEWERRRQVLIASVPELRAAMALRLFDLAEELAEQVAERVGRDAGDFEVRNFAGVIMGMSLGLMSSKGLPAGQPDYRVFVDRALAHLEEGLPL</sequence>
<dbReference type="OrthoDB" id="956698at2"/>
<name>A0A4Q7KX92_9PSEU</name>
<proteinExistence type="predicted"/>
<evidence type="ECO:0000256" key="2">
    <source>
        <dbReference type="ARBA" id="ARBA00023125"/>
    </source>
</evidence>
<feature type="domain" description="HTH tetR-type" evidence="5">
    <location>
        <begin position="17"/>
        <end position="77"/>
    </location>
</feature>
<evidence type="ECO:0000313" key="7">
    <source>
        <dbReference type="Proteomes" id="UP000294257"/>
    </source>
</evidence>
<comment type="caution">
    <text evidence="6">The sequence shown here is derived from an EMBL/GenBank/DDBJ whole genome shotgun (WGS) entry which is preliminary data.</text>
</comment>
<keyword evidence="2 4" id="KW-0238">DNA-binding</keyword>
<dbReference type="Pfam" id="PF17754">
    <property type="entry name" value="TetR_C_14"/>
    <property type="match status" value="1"/>
</dbReference>
<dbReference type="GO" id="GO:0000976">
    <property type="term" value="F:transcription cis-regulatory region binding"/>
    <property type="evidence" value="ECO:0007669"/>
    <property type="project" value="TreeGrafter"/>
</dbReference>
<evidence type="ECO:0000256" key="1">
    <source>
        <dbReference type="ARBA" id="ARBA00023015"/>
    </source>
</evidence>
<dbReference type="AlphaFoldDB" id="A0A4Q7KX92"/>
<reference evidence="6 7" key="1">
    <citation type="submission" date="2019-02" db="EMBL/GenBank/DDBJ databases">
        <title>Genomic Encyclopedia of Type Strains, Phase IV (KMG-IV): sequencing the most valuable type-strain genomes for metagenomic binning, comparative biology and taxonomic classification.</title>
        <authorList>
            <person name="Goeker M."/>
        </authorList>
    </citation>
    <scope>NUCLEOTIDE SEQUENCE [LARGE SCALE GENOMIC DNA]</scope>
    <source>
        <strain evidence="6 7">DSM 101727</strain>
    </source>
</reference>
<dbReference type="PANTHER" id="PTHR30055:SF234">
    <property type="entry name" value="HTH-TYPE TRANSCRIPTIONAL REGULATOR BETI"/>
    <property type="match status" value="1"/>
</dbReference>
<organism evidence="6 7">
    <name type="scientific">Herbihabitans rhizosphaerae</name>
    <dbReference type="NCBI Taxonomy" id="1872711"/>
    <lineage>
        <taxon>Bacteria</taxon>
        <taxon>Bacillati</taxon>
        <taxon>Actinomycetota</taxon>
        <taxon>Actinomycetes</taxon>
        <taxon>Pseudonocardiales</taxon>
        <taxon>Pseudonocardiaceae</taxon>
        <taxon>Herbihabitans</taxon>
    </lineage>
</organism>
<gene>
    <name evidence="6" type="ORF">EV193_103660</name>
</gene>
<dbReference type="Pfam" id="PF00440">
    <property type="entry name" value="TetR_N"/>
    <property type="match status" value="1"/>
</dbReference>
<evidence type="ECO:0000313" key="6">
    <source>
        <dbReference type="EMBL" id="RZS41337.1"/>
    </source>
</evidence>
<dbReference type="Gene3D" id="1.10.357.10">
    <property type="entry name" value="Tetracycline Repressor, domain 2"/>
    <property type="match status" value="1"/>
</dbReference>
<dbReference type="PRINTS" id="PR00455">
    <property type="entry name" value="HTHTETR"/>
</dbReference>
<dbReference type="Gene3D" id="1.10.10.60">
    <property type="entry name" value="Homeodomain-like"/>
    <property type="match status" value="1"/>
</dbReference>
<evidence type="ECO:0000256" key="3">
    <source>
        <dbReference type="ARBA" id="ARBA00023163"/>
    </source>
</evidence>
<protein>
    <submittedName>
        <fullName evidence="6">TetR family transcriptional regulator</fullName>
    </submittedName>
</protein>
<feature type="DNA-binding region" description="H-T-H motif" evidence="4">
    <location>
        <begin position="40"/>
        <end position="59"/>
    </location>
</feature>
<dbReference type="InterPro" id="IPR050109">
    <property type="entry name" value="HTH-type_TetR-like_transc_reg"/>
</dbReference>
<evidence type="ECO:0000256" key="4">
    <source>
        <dbReference type="PROSITE-ProRule" id="PRU00335"/>
    </source>
</evidence>